<evidence type="ECO:0000313" key="5">
    <source>
        <dbReference type="Proteomes" id="UP000235464"/>
    </source>
</evidence>
<sequence>MTTVDDMGYVFRTARPEDTEAIEALDGSFTTHTIFQVAITENGFTLQEILVDPPIHKVFPADNTDDADAPVAEGDPNSRTFVAVGTDGSLAGFATASYASWNRRLAIEDIEVAPAHRGRGVGRALIGHAVKFASESGAGHIWLEVTNINVPAIHAYQRMGFTFCGLDATLYDGTPSSGEQALYMSMPCP</sequence>
<reference evidence="5" key="1">
    <citation type="submission" date="2017-11" db="EMBL/GenBank/DDBJ databases">
        <authorList>
            <person name="Wibberg D."/>
        </authorList>
    </citation>
    <scope>NUCLEOTIDE SEQUENCE [LARGE SCALE GENOMIC DNA]</scope>
</reference>
<dbReference type="InterPro" id="IPR000182">
    <property type="entry name" value="GNAT_dom"/>
</dbReference>
<dbReference type="Proteomes" id="UP000235464">
    <property type="component" value="Chromosome I"/>
</dbReference>
<feature type="domain" description="N-acetyltransferase" evidence="3">
    <location>
        <begin position="9"/>
        <end position="189"/>
    </location>
</feature>
<gene>
    <name evidence="4" type="ORF">SCNRRL3882_7872</name>
</gene>
<dbReference type="AlphaFoldDB" id="A0A2N9BM35"/>
<evidence type="ECO:0000256" key="1">
    <source>
        <dbReference type="ARBA" id="ARBA00022679"/>
    </source>
</evidence>
<dbReference type="CDD" id="cd04301">
    <property type="entry name" value="NAT_SF"/>
    <property type="match status" value="1"/>
</dbReference>
<dbReference type="PROSITE" id="PS51186">
    <property type="entry name" value="GNAT"/>
    <property type="match status" value="1"/>
</dbReference>
<dbReference type="EMBL" id="LT963352">
    <property type="protein sequence ID" value="SOR84427.1"/>
    <property type="molecule type" value="Genomic_DNA"/>
</dbReference>
<dbReference type="InterPro" id="IPR050832">
    <property type="entry name" value="Bact_Acetyltransf"/>
</dbReference>
<dbReference type="SUPFAM" id="SSF55729">
    <property type="entry name" value="Acyl-CoA N-acyltransferases (Nat)"/>
    <property type="match status" value="1"/>
</dbReference>
<name>A0A2N9BM35_STRCX</name>
<keyword evidence="2" id="KW-0012">Acyltransferase</keyword>
<evidence type="ECO:0000313" key="4">
    <source>
        <dbReference type="EMBL" id="SOR84427.1"/>
    </source>
</evidence>
<dbReference type="Pfam" id="PF00583">
    <property type="entry name" value="Acetyltransf_1"/>
    <property type="match status" value="1"/>
</dbReference>
<dbReference type="GO" id="GO:0016747">
    <property type="term" value="F:acyltransferase activity, transferring groups other than amino-acyl groups"/>
    <property type="evidence" value="ECO:0007669"/>
    <property type="project" value="InterPro"/>
</dbReference>
<evidence type="ECO:0000256" key="2">
    <source>
        <dbReference type="ARBA" id="ARBA00023315"/>
    </source>
</evidence>
<dbReference type="PANTHER" id="PTHR43877">
    <property type="entry name" value="AMINOALKYLPHOSPHONATE N-ACETYLTRANSFERASE-RELATED-RELATED"/>
    <property type="match status" value="1"/>
</dbReference>
<dbReference type="RefSeq" id="WP_010047409.1">
    <property type="nucleotide sequence ID" value="NZ_LT962942.1"/>
</dbReference>
<evidence type="ECO:0000259" key="3">
    <source>
        <dbReference type="PROSITE" id="PS51186"/>
    </source>
</evidence>
<dbReference type="InterPro" id="IPR016181">
    <property type="entry name" value="Acyl_CoA_acyltransferase"/>
</dbReference>
<organism evidence="4 5">
    <name type="scientific">Streptomyces chartreusis NRRL 3882</name>
    <dbReference type="NCBI Taxonomy" id="1079985"/>
    <lineage>
        <taxon>Bacteria</taxon>
        <taxon>Bacillati</taxon>
        <taxon>Actinomycetota</taxon>
        <taxon>Actinomycetes</taxon>
        <taxon>Kitasatosporales</taxon>
        <taxon>Streptomycetaceae</taxon>
        <taxon>Streptomyces</taxon>
    </lineage>
</organism>
<keyword evidence="1 4" id="KW-0808">Transferase</keyword>
<protein>
    <submittedName>
        <fullName evidence="4">Ribosomal-protein-alanine N-acetyltransferase</fullName>
    </submittedName>
</protein>
<proteinExistence type="predicted"/>
<keyword evidence="5" id="KW-1185">Reference proteome</keyword>
<dbReference type="Gene3D" id="3.40.630.30">
    <property type="match status" value="1"/>
</dbReference>
<dbReference type="OrthoDB" id="529907at2"/>
<dbReference type="PANTHER" id="PTHR43877:SF2">
    <property type="entry name" value="AMINOALKYLPHOSPHONATE N-ACETYLTRANSFERASE-RELATED"/>
    <property type="match status" value="1"/>
</dbReference>
<accession>A0A2N9BM35</accession>